<proteinExistence type="predicted"/>
<reference evidence="8 9" key="1">
    <citation type="submission" date="2024-09" db="EMBL/GenBank/DDBJ databases">
        <title>Chromosome-scale assembly of Riccia fluitans.</title>
        <authorList>
            <person name="Paukszto L."/>
            <person name="Sawicki J."/>
            <person name="Karawczyk K."/>
            <person name="Piernik-Szablinska J."/>
            <person name="Szczecinska M."/>
            <person name="Mazdziarz M."/>
        </authorList>
    </citation>
    <scope>NUCLEOTIDE SEQUENCE [LARGE SCALE GENOMIC DNA]</scope>
    <source>
        <strain evidence="8">Rf_01</strain>
        <tissue evidence="8">Aerial parts of the thallus</tissue>
    </source>
</reference>
<dbReference type="InterPro" id="IPR006603">
    <property type="entry name" value="PQ-loop_rpt"/>
</dbReference>
<evidence type="ECO:0000256" key="1">
    <source>
        <dbReference type="ARBA" id="ARBA00004141"/>
    </source>
</evidence>
<evidence type="ECO:0000313" key="9">
    <source>
        <dbReference type="Proteomes" id="UP001605036"/>
    </source>
</evidence>
<dbReference type="GO" id="GO:0016020">
    <property type="term" value="C:membrane"/>
    <property type="evidence" value="ECO:0007669"/>
    <property type="project" value="UniProtKB-SubCell"/>
</dbReference>
<evidence type="ECO:0000256" key="3">
    <source>
        <dbReference type="ARBA" id="ARBA00022989"/>
    </source>
</evidence>
<feature type="coiled-coil region" evidence="5">
    <location>
        <begin position="398"/>
        <end position="425"/>
    </location>
</feature>
<feature type="region of interest" description="Disordered" evidence="6">
    <location>
        <begin position="141"/>
        <end position="173"/>
    </location>
</feature>
<keyword evidence="9" id="KW-1185">Reference proteome</keyword>
<evidence type="ECO:0000256" key="2">
    <source>
        <dbReference type="ARBA" id="ARBA00022692"/>
    </source>
</evidence>
<dbReference type="FunFam" id="1.20.1280.290:FF:000012">
    <property type="entry name" value="Vacuolar membrane PQ loop repeat protein"/>
    <property type="match status" value="1"/>
</dbReference>
<comment type="subcellular location">
    <subcellularLocation>
        <location evidence="1">Membrane</location>
        <topology evidence="1">Multi-pass membrane protein</topology>
    </subcellularLocation>
</comment>
<dbReference type="Proteomes" id="UP001605036">
    <property type="component" value="Unassembled WGS sequence"/>
</dbReference>
<keyword evidence="3 7" id="KW-1133">Transmembrane helix</keyword>
<keyword evidence="4 7" id="KW-0472">Membrane</keyword>
<evidence type="ECO:0000256" key="5">
    <source>
        <dbReference type="SAM" id="Coils"/>
    </source>
</evidence>
<organism evidence="8 9">
    <name type="scientific">Riccia fluitans</name>
    <dbReference type="NCBI Taxonomy" id="41844"/>
    <lineage>
        <taxon>Eukaryota</taxon>
        <taxon>Viridiplantae</taxon>
        <taxon>Streptophyta</taxon>
        <taxon>Embryophyta</taxon>
        <taxon>Marchantiophyta</taxon>
        <taxon>Marchantiopsida</taxon>
        <taxon>Marchantiidae</taxon>
        <taxon>Marchantiales</taxon>
        <taxon>Ricciaceae</taxon>
        <taxon>Riccia</taxon>
    </lineage>
</organism>
<dbReference type="InterPro" id="IPR051415">
    <property type="entry name" value="LAAT-1"/>
</dbReference>
<feature type="transmembrane region" description="Helical" evidence="7">
    <location>
        <begin position="374"/>
        <end position="397"/>
    </location>
</feature>
<evidence type="ECO:0008006" key="10">
    <source>
        <dbReference type="Google" id="ProtNLM"/>
    </source>
</evidence>
<feature type="transmembrane region" description="Helical" evidence="7">
    <location>
        <begin position="344"/>
        <end position="362"/>
    </location>
</feature>
<evidence type="ECO:0000313" key="8">
    <source>
        <dbReference type="EMBL" id="KAL2651712.1"/>
    </source>
</evidence>
<dbReference type="AlphaFoldDB" id="A0ABD1ZKW1"/>
<protein>
    <recommendedName>
        <fullName evidence="10">Vacuolar amino acid transporter YPQ1</fullName>
    </recommendedName>
</protein>
<dbReference type="Gene3D" id="1.20.1280.290">
    <property type="match status" value="2"/>
</dbReference>
<dbReference type="FunFam" id="1.20.1280.290:FF:000019">
    <property type="entry name" value="PQ-loop repeat family protein / transmembrane family protein"/>
    <property type="match status" value="1"/>
</dbReference>
<gene>
    <name evidence="8" type="ORF">R1flu_019840</name>
</gene>
<feature type="transmembrane region" description="Helical" evidence="7">
    <location>
        <begin position="96"/>
        <end position="117"/>
    </location>
</feature>
<accession>A0ABD1ZKW1</accession>
<dbReference type="PANTHER" id="PTHR16201:SF44">
    <property type="entry name" value="SEVEN TRANSMEMBRANE PROTEIN 1"/>
    <property type="match status" value="1"/>
</dbReference>
<evidence type="ECO:0000256" key="6">
    <source>
        <dbReference type="SAM" id="MobiDB-lite"/>
    </source>
</evidence>
<feature type="transmembrane region" description="Helical" evidence="7">
    <location>
        <begin position="65"/>
        <end position="84"/>
    </location>
</feature>
<dbReference type="PANTHER" id="PTHR16201">
    <property type="entry name" value="SEVEN TRANSMEMBRANE PROTEIN 1-RELATED"/>
    <property type="match status" value="1"/>
</dbReference>
<sequence length="425" mass="47053">MYWGTIADCPVESGCLEWVHRYLKDCVCSFRDEVSLTLGLISVVSWGVAEVPQIITNFRERSTEGVSLAFLMTWVVGDVFNLAGCYLEPATLPTQFYMAFLYTLTTLVLVGQTIYYGHIYKWYHKRMGYVEVEAPEKEKRVEVEPTKPVQPPTVPEGPKVEPEGRPGAAPISVGVPLTRRTSLRASELYYTSARSLASSHNPGIGSYIKDRESCSPGAHGLLRSSVASPHHHGSLLRTAAGSVLLVGSVGLTTTTLGGGVNPVSNDSYPATQFLVTGRRLLQNISVPTSQMSFAFLKRLLGEAGWEGPLGEIFGWCMAAIYMGGRLPQILLNIKRGTVEGLNPLMFVFALVGNVTYVGSILVRSVRWTDLKPNLPWLVDAGVCVLLDLFILCQFIYYNIEVMEEEKEIESEYKALKEQQQEEQKK</sequence>
<evidence type="ECO:0000256" key="4">
    <source>
        <dbReference type="ARBA" id="ARBA00023136"/>
    </source>
</evidence>
<comment type="caution">
    <text evidence="8">The sequence shown here is derived from an EMBL/GenBank/DDBJ whole genome shotgun (WGS) entry which is preliminary data.</text>
</comment>
<keyword evidence="2 7" id="KW-0812">Transmembrane</keyword>
<dbReference type="EMBL" id="JBHFFA010000001">
    <property type="protein sequence ID" value="KAL2651712.1"/>
    <property type="molecule type" value="Genomic_DNA"/>
</dbReference>
<dbReference type="Pfam" id="PF04193">
    <property type="entry name" value="PQ-loop"/>
    <property type="match status" value="2"/>
</dbReference>
<dbReference type="SMART" id="SM00679">
    <property type="entry name" value="CTNS"/>
    <property type="match status" value="2"/>
</dbReference>
<keyword evidence="5" id="KW-0175">Coiled coil</keyword>
<name>A0ABD1ZKW1_9MARC</name>
<evidence type="ECO:0000256" key="7">
    <source>
        <dbReference type="SAM" id="Phobius"/>
    </source>
</evidence>